<dbReference type="Pfam" id="PF13031">
    <property type="entry name" value="DUF3892"/>
    <property type="match status" value="1"/>
</dbReference>
<organism evidence="2 3">
    <name type="scientific">Pseudoclavibacter helvolus</name>
    <dbReference type="NCBI Taxonomy" id="255205"/>
    <lineage>
        <taxon>Bacteria</taxon>
        <taxon>Bacillati</taxon>
        <taxon>Actinomycetota</taxon>
        <taxon>Actinomycetes</taxon>
        <taxon>Micrococcales</taxon>
        <taxon>Microbacteriaceae</taxon>
        <taxon>Pseudoclavibacter</taxon>
    </lineage>
</organism>
<dbReference type="EMBL" id="JACHWJ010000012">
    <property type="protein sequence ID" value="MBB2959606.1"/>
    <property type="molecule type" value="Genomic_DNA"/>
</dbReference>
<proteinExistence type="predicted"/>
<protein>
    <recommendedName>
        <fullName evidence="4">DUF3892 domain-containing protein</fullName>
    </recommendedName>
</protein>
<evidence type="ECO:0000313" key="3">
    <source>
        <dbReference type="Proteomes" id="UP000545286"/>
    </source>
</evidence>
<sequence length="87" mass="9901">MADRPVRQTGKDRDGDITSLADEGQRWSPIPKWRAIQDIENGSHTYYVPWLSGRTEIRVITTATGAKHLRTDRDATTRNNLEDLPNP</sequence>
<evidence type="ECO:0000256" key="1">
    <source>
        <dbReference type="SAM" id="MobiDB-lite"/>
    </source>
</evidence>
<name>A0A7W4USA7_9MICO</name>
<dbReference type="AlphaFoldDB" id="A0A7W4USA7"/>
<dbReference type="Proteomes" id="UP000545286">
    <property type="component" value="Unassembled WGS sequence"/>
</dbReference>
<dbReference type="OrthoDB" id="826539at2"/>
<keyword evidence="3" id="KW-1185">Reference proteome</keyword>
<comment type="caution">
    <text evidence="2">The sequence shown here is derived from an EMBL/GenBank/DDBJ whole genome shotgun (WGS) entry which is preliminary data.</text>
</comment>
<dbReference type="InterPro" id="IPR024997">
    <property type="entry name" value="DUF3892"/>
</dbReference>
<dbReference type="RefSeq" id="WP_068476692.1">
    <property type="nucleotide sequence ID" value="NZ_CZJS01000064.1"/>
</dbReference>
<gene>
    <name evidence="2" type="ORF">FHX72_003775</name>
</gene>
<evidence type="ECO:0000313" key="2">
    <source>
        <dbReference type="EMBL" id="MBB2959606.1"/>
    </source>
</evidence>
<evidence type="ECO:0008006" key="4">
    <source>
        <dbReference type="Google" id="ProtNLM"/>
    </source>
</evidence>
<feature type="region of interest" description="Disordered" evidence="1">
    <location>
        <begin position="1"/>
        <end position="24"/>
    </location>
</feature>
<accession>A0A7W4USA7</accession>
<reference evidence="2 3" key="1">
    <citation type="submission" date="2020-08" db="EMBL/GenBank/DDBJ databases">
        <title>Sequencing the genomes of 1000 actinobacteria strains.</title>
        <authorList>
            <person name="Klenk H.-P."/>
        </authorList>
    </citation>
    <scope>NUCLEOTIDE SEQUENCE [LARGE SCALE GENOMIC DNA]</scope>
    <source>
        <strain evidence="2 3">DSM 20419</strain>
    </source>
</reference>
<feature type="compositionally biased region" description="Basic and acidic residues" evidence="1">
    <location>
        <begin position="1"/>
        <end position="16"/>
    </location>
</feature>